<evidence type="ECO:0000313" key="2">
    <source>
        <dbReference type="Proteomes" id="UP001523262"/>
    </source>
</evidence>
<protein>
    <submittedName>
        <fullName evidence="1">Gp49 family protein</fullName>
    </submittedName>
</protein>
<dbReference type="Pfam" id="PF13876">
    <property type="entry name" value="Phage_gp49_66"/>
    <property type="match status" value="1"/>
</dbReference>
<reference evidence="1 2" key="1">
    <citation type="submission" date="2022-06" db="EMBL/GenBank/DDBJ databases">
        <authorList>
            <person name="Jeon C.O."/>
        </authorList>
    </citation>
    <scope>NUCLEOTIDE SEQUENCE [LARGE SCALE GENOMIC DNA]</scope>
    <source>
        <strain evidence="1 2">KCTC 13943</strain>
    </source>
</reference>
<keyword evidence="2" id="KW-1185">Reference proteome</keyword>
<sequence length="66" mass="7635">MEIMEPFGKCTIVAVKLQNGFIITESNVCLDPESYNKELGIQICVERIKNRIWELESYKQQSLLAE</sequence>
<proteinExistence type="predicted"/>
<dbReference type="Proteomes" id="UP001523262">
    <property type="component" value="Unassembled WGS sequence"/>
</dbReference>
<evidence type="ECO:0000313" key="1">
    <source>
        <dbReference type="EMBL" id="MCM2534065.1"/>
    </source>
</evidence>
<dbReference type="EMBL" id="JAMQCR010000001">
    <property type="protein sequence ID" value="MCM2534065.1"/>
    <property type="molecule type" value="Genomic_DNA"/>
</dbReference>
<accession>A0ABT0WDD5</accession>
<comment type="caution">
    <text evidence="1">The sequence shown here is derived from an EMBL/GenBank/DDBJ whole genome shotgun (WGS) entry which is preliminary data.</text>
</comment>
<dbReference type="InterPro" id="IPR025915">
    <property type="entry name" value="Phage_gp49_66"/>
</dbReference>
<gene>
    <name evidence="1" type="ORF">NDK43_18970</name>
</gene>
<organism evidence="1 2">
    <name type="scientific">Neobacillus pocheonensis</name>
    <dbReference type="NCBI Taxonomy" id="363869"/>
    <lineage>
        <taxon>Bacteria</taxon>
        <taxon>Bacillati</taxon>
        <taxon>Bacillota</taxon>
        <taxon>Bacilli</taxon>
        <taxon>Bacillales</taxon>
        <taxon>Bacillaceae</taxon>
        <taxon>Neobacillus</taxon>
    </lineage>
</organism>
<name>A0ABT0WDD5_9BACI</name>